<dbReference type="FunFam" id="1.10.150.240:FF:000001">
    <property type="entry name" value="Haloacid dehalogenase-like hydrolase domain"/>
    <property type="match status" value="1"/>
</dbReference>
<accession>A0A3D8QM04</accession>
<reference evidence="1 2" key="1">
    <citation type="journal article" date="2018" name="IMA Fungus">
        <title>IMA Genome-F 9: Draft genome sequence of Annulohypoxylon stygium, Aspergillus mulundensis, Berkeleyomyces basicola (syn. Thielaviopsis basicola), Ceratocystis smalleyi, two Cercospora beticola strains, Coleophoma cylindrospora, Fusarium fracticaudum, Phialophora cf. hyalina, and Morchella septimelata.</title>
        <authorList>
            <person name="Wingfield B.D."/>
            <person name="Bills G.F."/>
            <person name="Dong Y."/>
            <person name="Huang W."/>
            <person name="Nel W.J."/>
            <person name="Swalarsk-Parry B.S."/>
            <person name="Vaghefi N."/>
            <person name="Wilken P.M."/>
            <person name="An Z."/>
            <person name="de Beer Z.W."/>
            <person name="De Vos L."/>
            <person name="Chen L."/>
            <person name="Duong T.A."/>
            <person name="Gao Y."/>
            <person name="Hammerbacher A."/>
            <person name="Kikkert J.R."/>
            <person name="Li Y."/>
            <person name="Li H."/>
            <person name="Li K."/>
            <person name="Li Q."/>
            <person name="Liu X."/>
            <person name="Ma X."/>
            <person name="Naidoo K."/>
            <person name="Pethybridge S.J."/>
            <person name="Sun J."/>
            <person name="Steenkamp E.T."/>
            <person name="van der Nest M.A."/>
            <person name="van Wyk S."/>
            <person name="Wingfield M.J."/>
            <person name="Xiong C."/>
            <person name="Yue Q."/>
            <person name="Zhang X."/>
        </authorList>
    </citation>
    <scope>NUCLEOTIDE SEQUENCE [LARGE SCALE GENOMIC DNA]</scope>
    <source>
        <strain evidence="1 2">BP5796</strain>
    </source>
</reference>
<dbReference type="AlphaFoldDB" id="A0A3D8QM04"/>
<comment type="caution">
    <text evidence="1">The sequence shown here is derived from an EMBL/GenBank/DDBJ whole genome shotgun (WGS) entry which is preliminary data.</text>
</comment>
<sequence length="275" mass="30370">MATARKDFPPVRACLFDMDGLLLNTEDIYTVCHNILLAEYGGPPMAWSIKSQLQGRPASEAVALLLNWAGLSHVPIEEYMQKLKIIQAEQFPLCKPLPGVEALLKNLKATGTRGDKKVHMALATSSHTLAFNIKTERWTEMLEAFTPERRILGDDSRIPAGRGKPSPDIWQVALRAINDTLEEGEEKITPEQCLVFEDSVPGIVSGRRAGMRVVWIPNPGLAVEFKGREDVVLAGRGEGSLKDEHQLGVSGDGWGEQLITMEDFSYEKYGIAISE</sequence>
<keyword evidence="2" id="KW-1185">Reference proteome</keyword>
<evidence type="ECO:0000313" key="1">
    <source>
        <dbReference type="EMBL" id="RDW62866.1"/>
    </source>
</evidence>
<dbReference type="Gene3D" id="1.10.150.240">
    <property type="entry name" value="Putative phosphatase, domain 2"/>
    <property type="match status" value="1"/>
</dbReference>
<proteinExistence type="predicted"/>
<dbReference type="GO" id="GO:0016791">
    <property type="term" value="F:phosphatase activity"/>
    <property type="evidence" value="ECO:0007669"/>
    <property type="project" value="TreeGrafter"/>
</dbReference>
<dbReference type="InterPro" id="IPR036412">
    <property type="entry name" value="HAD-like_sf"/>
</dbReference>
<dbReference type="InterPro" id="IPR023214">
    <property type="entry name" value="HAD_sf"/>
</dbReference>
<dbReference type="PANTHER" id="PTHR18901">
    <property type="entry name" value="2-DEOXYGLUCOSE-6-PHOSPHATE PHOSPHATASE 2"/>
    <property type="match status" value="1"/>
</dbReference>
<dbReference type="SFLD" id="SFLDS00003">
    <property type="entry name" value="Haloacid_Dehalogenase"/>
    <property type="match status" value="1"/>
</dbReference>
<dbReference type="InterPro" id="IPR041492">
    <property type="entry name" value="HAD_2"/>
</dbReference>
<gene>
    <name evidence="1" type="ORF">BP5796_11168</name>
</gene>
<dbReference type="Proteomes" id="UP000256328">
    <property type="component" value="Unassembled WGS sequence"/>
</dbReference>
<protein>
    <submittedName>
        <fullName evidence="1">HAD-like protein</fullName>
    </submittedName>
</protein>
<evidence type="ECO:0000313" key="2">
    <source>
        <dbReference type="Proteomes" id="UP000256328"/>
    </source>
</evidence>
<dbReference type="SUPFAM" id="SSF56784">
    <property type="entry name" value="HAD-like"/>
    <property type="match status" value="1"/>
</dbReference>
<dbReference type="NCBIfam" id="TIGR01509">
    <property type="entry name" value="HAD-SF-IA-v3"/>
    <property type="match status" value="1"/>
</dbReference>
<name>A0A3D8QM04_9HELO</name>
<dbReference type="OrthoDB" id="40579at2759"/>
<dbReference type="Pfam" id="PF13419">
    <property type="entry name" value="HAD_2"/>
    <property type="match status" value="1"/>
</dbReference>
<dbReference type="PANTHER" id="PTHR18901:SF38">
    <property type="entry name" value="PSEUDOURIDINE-5'-PHOSPHATASE"/>
    <property type="match status" value="1"/>
</dbReference>
<dbReference type="InterPro" id="IPR023198">
    <property type="entry name" value="PGP-like_dom2"/>
</dbReference>
<dbReference type="Gene3D" id="3.40.50.1000">
    <property type="entry name" value="HAD superfamily/HAD-like"/>
    <property type="match status" value="1"/>
</dbReference>
<dbReference type="SFLD" id="SFLDG01129">
    <property type="entry name" value="C1.5:_HAD__Beta-PGM__Phosphata"/>
    <property type="match status" value="1"/>
</dbReference>
<organism evidence="1 2">
    <name type="scientific">Coleophoma crateriformis</name>
    <dbReference type="NCBI Taxonomy" id="565419"/>
    <lineage>
        <taxon>Eukaryota</taxon>
        <taxon>Fungi</taxon>
        <taxon>Dikarya</taxon>
        <taxon>Ascomycota</taxon>
        <taxon>Pezizomycotina</taxon>
        <taxon>Leotiomycetes</taxon>
        <taxon>Helotiales</taxon>
        <taxon>Dermateaceae</taxon>
        <taxon>Coleophoma</taxon>
    </lineage>
</organism>
<dbReference type="EMBL" id="PDLN01000017">
    <property type="protein sequence ID" value="RDW62866.1"/>
    <property type="molecule type" value="Genomic_DNA"/>
</dbReference>
<dbReference type="InterPro" id="IPR006439">
    <property type="entry name" value="HAD-SF_hydro_IA"/>
</dbReference>